<proteinExistence type="predicted"/>
<organism evidence="1 2">
    <name type="scientific">Paraburkholderia caledonica</name>
    <dbReference type="NCBI Taxonomy" id="134536"/>
    <lineage>
        <taxon>Bacteria</taxon>
        <taxon>Pseudomonadati</taxon>
        <taxon>Pseudomonadota</taxon>
        <taxon>Betaproteobacteria</taxon>
        <taxon>Burkholderiales</taxon>
        <taxon>Burkholderiaceae</taxon>
        <taxon>Paraburkholderia</taxon>
    </lineage>
</organism>
<dbReference type="RefSeq" id="WP_392394346.1">
    <property type="nucleotide sequence ID" value="NZ_JAURTK010000004.1"/>
</dbReference>
<accession>A0AB73IEY0</accession>
<dbReference type="EMBL" id="JAURTK010000004">
    <property type="protein sequence ID" value="MDP9648615.1"/>
    <property type="molecule type" value="Genomic_DNA"/>
</dbReference>
<dbReference type="Proteomes" id="UP001229486">
    <property type="component" value="Unassembled WGS sequence"/>
</dbReference>
<comment type="caution">
    <text evidence="1">The sequence shown here is derived from an EMBL/GenBank/DDBJ whole genome shotgun (WGS) entry which is preliminary data.</text>
</comment>
<sequence>MKAHKGYSLQKGPSEAFPIISFSLSSERPEVFLPKVERELKRKLFRGTVLVDTLGCNGMTARRFFTGEFDGEHLKRTSLKVLSPSLLDSATEKFCLRFYASHLDELEESILTPLQRFKLKRDASTLGA</sequence>
<name>A0AB73IEY0_9BURK</name>
<evidence type="ECO:0000313" key="1">
    <source>
        <dbReference type="EMBL" id="MDP9648615.1"/>
    </source>
</evidence>
<gene>
    <name evidence="1" type="ORF">J2793_004061</name>
</gene>
<protein>
    <submittedName>
        <fullName evidence="1">Uncharacterized protein</fullName>
    </submittedName>
</protein>
<dbReference type="Pfam" id="PF15933">
    <property type="entry name" value="RnlB_antitoxin"/>
    <property type="match status" value="1"/>
</dbReference>
<reference evidence="1" key="1">
    <citation type="submission" date="2023-07" db="EMBL/GenBank/DDBJ databases">
        <title>Sorghum-associated microbial communities from plants grown in Nebraska, USA.</title>
        <authorList>
            <person name="Schachtman D."/>
        </authorList>
    </citation>
    <scope>NUCLEOTIDE SEQUENCE</scope>
    <source>
        <strain evidence="1">DS1061</strain>
    </source>
</reference>
<dbReference type="InterPro" id="IPR031834">
    <property type="entry name" value="RnlB/LsoB_antitoxin"/>
</dbReference>
<evidence type="ECO:0000313" key="2">
    <source>
        <dbReference type="Proteomes" id="UP001229486"/>
    </source>
</evidence>
<dbReference type="AlphaFoldDB" id="A0AB73IEY0"/>